<dbReference type="Proteomes" id="UP001139353">
    <property type="component" value="Unassembled WGS sequence"/>
</dbReference>
<proteinExistence type="predicted"/>
<dbReference type="RefSeq" id="WP_275683364.1">
    <property type="nucleotide sequence ID" value="NZ_JAJLJH010000004.1"/>
</dbReference>
<name>A0A9X1YIW2_9BURK</name>
<dbReference type="AlphaFoldDB" id="A0A9X1YIW2"/>
<organism evidence="1 2">
    <name type="scientific">Scleromatobacter humisilvae</name>
    <dbReference type="NCBI Taxonomy" id="2897159"/>
    <lineage>
        <taxon>Bacteria</taxon>
        <taxon>Pseudomonadati</taxon>
        <taxon>Pseudomonadota</taxon>
        <taxon>Betaproteobacteria</taxon>
        <taxon>Burkholderiales</taxon>
        <taxon>Sphaerotilaceae</taxon>
        <taxon>Scleromatobacter</taxon>
    </lineage>
</organism>
<protein>
    <submittedName>
        <fullName evidence="1">Uncharacterized protein</fullName>
    </submittedName>
</protein>
<sequence>MNVDSVESYRQPGESLNQTRARLRAVVDQADADALESVLSGIPGGAEFMDRAAVNWTTARAIGLNRQRHLDMYMNDDIRQLLVDYLSRLEWASIRRAS</sequence>
<keyword evidence="2" id="KW-1185">Reference proteome</keyword>
<evidence type="ECO:0000313" key="1">
    <source>
        <dbReference type="EMBL" id="MCK9687324.1"/>
    </source>
</evidence>
<gene>
    <name evidence="1" type="ORF">LPC04_16580</name>
</gene>
<accession>A0A9X1YIW2</accession>
<dbReference type="EMBL" id="JAJLJH010000004">
    <property type="protein sequence ID" value="MCK9687324.1"/>
    <property type="molecule type" value="Genomic_DNA"/>
</dbReference>
<evidence type="ECO:0000313" key="2">
    <source>
        <dbReference type="Proteomes" id="UP001139353"/>
    </source>
</evidence>
<reference evidence="1" key="1">
    <citation type="submission" date="2021-11" db="EMBL/GenBank/DDBJ databases">
        <title>BS-T2-15 a new species belonging to the Comamonadaceae family isolated from the soil of a French oak forest.</title>
        <authorList>
            <person name="Mieszkin S."/>
            <person name="Alain K."/>
        </authorList>
    </citation>
    <scope>NUCLEOTIDE SEQUENCE</scope>
    <source>
        <strain evidence="1">BS-T2-15</strain>
    </source>
</reference>
<comment type="caution">
    <text evidence="1">The sequence shown here is derived from an EMBL/GenBank/DDBJ whole genome shotgun (WGS) entry which is preliminary data.</text>
</comment>